<evidence type="ECO:0000256" key="5">
    <source>
        <dbReference type="ARBA" id="ARBA00022670"/>
    </source>
</evidence>
<name>A0AA87TFG5_TREMD</name>
<dbReference type="Proteomes" id="UP000014634">
    <property type="component" value="Unassembled WGS sequence"/>
</dbReference>
<reference evidence="15 16" key="1">
    <citation type="submission" date="2013-04" db="EMBL/GenBank/DDBJ databases">
        <title>The Genome Sequence of Treponema medium ATCC 700293.</title>
        <authorList>
            <consortium name="The Broad Institute Genomics Platform"/>
            <person name="Earl A."/>
            <person name="Ward D."/>
            <person name="Feldgarden M."/>
            <person name="Gevers D."/>
            <person name="Leonetti C."/>
            <person name="Blanton J.M."/>
            <person name="Dewhirst F.E."/>
            <person name="Izard J."/>
            <person name="Walker B."/>
            <person name="Young S."/>
            <person name="Zeng Q."/>
            <person name="Gargeya S."/>
            <person name="Fitzgerald M."/>
            <person name="Haas B."/>
            <person name="Abouelleil A."/>
            <person name="Allen A.W."/>
            <person name="Alvarado L."/>
            <person name="Arachchi H.M."/>
            <person name="Berlin A.M."/>
            <person name="Chapman S.B."/>
            <person name="Gainer-Dewar J."/>
            <person name="Goldberg J."/>
            <person name="Griggs A."/>
            <person name="Gujja S."/>
            <person name="Hansen M."/>
            <person name="Howarth C."/>
            <person name="Imamovic A."/>
            <person name="Ireland A."/>
            <person name="Larimer J."/>
            <person name="McCowan C."/>
            <person name="Murphy C."/>
            <person name="Pearson M."/>
            <person name="Poon T.W."/>
            <person name="Priest M."/>
            <person name="Roberts A."/>
            <person name="Saif S."/>
            <person name="Shea T."/>
            <person name="Sisk P."/>
            <person name="Sykes S."/>
            <person name="Wortman J."/>
            <person name="Nusbaum C."/>
            <person name="Birren B."/>
        </authorList>
    </citation>
    <scope>NUCLEOTIDE SEQUENCE [LARGE SCALE GENOMIC DNA]</scope>
    <source>
        <strain evidence="15 16">ATCC 700293</strain>
    </source>
</reference>
<dbReference type="GO" id="GO:0006508">
    <property type="term" value="P:proteolysis"/>
    <property type="evidence" value="ECO:0007669"/>
    <property type="project" value="UniProtKB-KW"/>
</dbReference>
<evidence type="ECO:0000313" key="15">
    <source>
        <dbReference type="EMBL" id="EPF27631.1"/>
    </source>
</evidence>
<dbReference type="Pfam" id="PF02163">
    <property type="entry name" value="Peptidase_M50"/>
    <property type="match status" value="1"/>
</dbReference>
<feature type="transmembrane region" description="Helical" evidence="13">
    <location>
        <begin position="88"/>
        <end position="115"/>
    </location>
</feature>
<keyword evidence="9" id="KW-0862">Zinc</keyword>
<feature type="transmembrane region" description="Helical" evidence="13">
    <location>
        <begin position="49"/>
        <end position="68"/>
    </location>
</feature>
<sequence length="208" mass="23567">MNFNWTNILYSLPGIIIGLTVHEFSHAFVADKLGDGTARAQGRLTLNPFYHIDPIGMVFILFAGFGWAKPVQFDMRNLKSPKRDRILIALAGPLSNLILGIVFLFIIKLFFSFLYFLPEALYISLFRLLFYISVINLGLFIFNMLPIPPLDGSHVFLSGLNLSNEVERKITQYGTLTLFAVIIIENIIDIDLLPIGTFTHWVVGLVFR</sequence>
<organism evidence="15 16">
    <name type="scientific">Treponema medium ATCC 700293</name>
    <dbReference type="NCBI Taxonomy" id="1125700"/>
    <lineage>
        <taxon>Bacteria</taxon>
        <taxon>Pseudomonadati</taxon>
        <taxon>Spirochaetota</taxon>
        <taxon>Spirochaetia</taxon>
        <taxon>Spirochaetales</taxon>
        <taxon>Treponemataceae</taxon>
        <taxon>Treponema</taxon>
    </lineage>
</organism>
<dbReference type="InterPro" id="IPR008915">
    <property type="entry name" value="Peptidase_M50"/>
</dbReference>
<dbReference type="PANTHER" id="PTHR35864:SF1">
    <property type="entry name" value="ZINC METALLOPROTEASE YWHC-RELATED"/>
    <property type="match status" value="1"/>
</dbReference>
<comment type="similarity">
    <text evidence="3">Belongs to the peptidase M50B family.</text>
</comment>
<evidence type="ECO:0000256" key="4">
    <source>
        <dbReference type="ARBA" id="ARBA00022475"/>
    </source>
</evidence>
<accession>A0AA87TFG5</accession>
<proteinExistence type="inferred from homology"/>
<keyword evidence="5" id="KW-0645">Protease</keyword>
<evidence type="ECO:0000259" key="14">
    <source>
        <dbReference type="Pfam" id="PF02163"/>
    </source>
</evidence>
<keyword evidence="7" id="KW-0479">Metal-binding</keyword>
<feature type="domain" description="Peptidase M50" evidence="14">
    <location>
        <begin position="14"/>
        <end position="180"/>
    </location>
</feature>
<evidence type="ECO:0000256" key="6">
    <source>
        <dbReference type="ARBA" id="ARBA00022692"/>
    </source>
</evidence>
<evidence type="ECO:0000256" key="1">
    <source>
        <dbReference type="ARBA" id="ARBA00001947"/>
    </source>
</evidence>
<protein>
    <recommendedName>
        <fullName evidence="14">Peptidase M50 domain-containing protein</fullName>
    </recommendedName>
</protein>
<feature type="transmembrane region" description="Helical" evidence="13">
    <location>
        <begin position="7"/>
        <end position="29"/>
    </location>
</feature>
<gene>
    <name evidence="15" type="ORF">HMPREF9195_02383</name>
</gene>
<comment type="subcellular location">
    <subcellularLocation>
        <location evidence="2">Cell membrane</location>
        <topology evidence="2">Multi-pass membrane protein</topology>
    </subcellularLocation>
</comment>
<evidence type="ECO:0000256" key="2">
    <source>
        <dbReference type="ARBA" id="ARBA00004651"/>
    </source>
</evidence>
<evidence type="ECO:0000256" key="10">
    <source>
        <dbReference type="ARBA" id="ARBA00022989"/>
    </source>
</evidence>
<evidence type="ECO:0000256" key="7">
    <source>
        <dbReference type="ARBA" id="ARBA00022723"/>
    </source>
</evidence>
<evidence type="ECO:0000256" key="13">
    <source>
        <dbReference type="SAM" id="Phobius"/>
    </source>
</evidence>
<comment type="cofactor">
    <cofactor evidence="1">
        <name>Zn(2+)</name>
        <dbReference type="ChEBI" id="CHEBI:29105"/>
    </cofactor>
</comment>
<dbReference type="CDD" id="cd06158">
    <property type="entry name" value="S2P-M50_like_1"/>
    <property type="match status" value="1"/>
</dbReference>
<evidence type="ECO:0000256" key="8">
    <source>
        <dbReference type="ARBA" id="ARBA00022801"/>
    </source>
</evidence>
<keyword evidence="8" id="KW-0378">Hydrolase</keyword>
<keyword evidence="6 13" id="KW-0812">Transmembrane</keyword>
<dbReference type="GO" id="GO:0008237">
    <property type="term" value="F:metallopeptidase activity"/>
    <property type="evidence" value="ECO:0007669"/>
    <property type="project" value="UniProtKB-KW"/>
</dbReference>
<keyword evidence="10 13" id="KW-1133">Transmembrane helix</keyword>
<keyword evidence="4" id="KW-1003">Cell membrane</keyword>
<dbReference type="GO" id="GO:0046872">
    <property type="term" value="F:metal ion binding"/>
    <property type="evidence" value="ECO:0007669"/>
    <property type="project" value="UniProtKB-KW"/>
</dbReference>
<dbReference type="AlphaFoldDB" id="A0AA87TFG5"/>
<comment type="caution">
    <text evidence="15">The sequence shown here is derived from an EMBL/GenBank/DDBJ whole genome shotgun (WGS) entry which is preliminary data.</text>
</comment>
<dbReference type="PANTHER" id="PTHR35864">
    <property type="entry name" value="ZINC METALLOPROTEASE MJ0611-RELATED"/>
    <property type="match status" value="1"/>
</dbReference>
<dbReference type="GO" id="GO:0005886">
    <property type="term" value="C:plasma membrane"/>
    <property type="evidence" value="ECO:0007669"/>
    <property type="project" value="UniProtKB-SubCell"/>
</dbReference>
<evidence type="ECO:0000256" key="9">
    <source>
        <dbReference type="ARBA" id="ARBA00022833"/>
    </source>
</evidence>
<dbReference type="InterPro" id="IPR044537">
    <property type="entry name" value="Rip2-like"/>
</dbReference>
<dbReference type="InterPro" id="IPR052348">
    <property type="entry name" value="Metallopeptidase_M50B"/>
</dbReference>
<feature type="transmembrane region" description="Helical" evidence="13">
    <location>
        <begin position="121"/>
        <end position="142"/>
    </location>
</feature>
<dbReference type="RefSeq" id="WP_016524304.1">
    <property type="nucleotide sequence ID" value="NZ_KE332517.1"/>
</dbReference>
<evidence type="ECO:0000256" key="12">
    <source>
        <dbReference type="ARBA" id="ARBA00023136"/>
    </source>
</evidence>
<keyword evidence="12 13" id="KW-0472">Membrane</keyword>
<evidence type="ECO:0000256" key="11">
    <source>
        <dbReference type="ARBA" id="ARBA00023049"/>
    </source>
</evidence>
<dbReference type="EMBL" id="ATFE01000019">
    <property type="protein sequence ID" value="EPF27631.1"/>
    <property type="molecule type" value="Genomic_DNA"/>
</dbReference>
<keyword evidence="11" id="KW-0482">Metalloprotease</keyword>
<evidence type="ECO:0000313" key="16">
    <source>
        <dbReference type="Proteomes" id="UP000014634"/>
    </source>
</evidence>
<evidence type="ECO:0000256" key="3">
    <source>
        <dbReference type="ARBA" id="ARBA00007931"/>
    </source>
</evidence>